<reference evidence="5 6" key="1">
    <citation type="submission" date="2018-07" db="EMBL/GenBank/DDBJ databases">
        <title>Genome sequencing of Runella.</title>
        <authorList>
            <person name="Baek M.-G."/>
            <person name="Yi H."/>
        </authorList>
    </citation>
    <scope>NUCLEOTIDE SEQUENCE [LARGE SCALE GENOMIC DNA]</scope>
    <source>
        <strain evidence="5 6">HYN0085</strain>
    </source>
</reference>
<evidence type="ECO:0000256" key="3">
    <source>
        <dbReference type="ARBA" id="ARBA00022777"/>
    </source>
</evidence>
<evidence type="ECO:0000256" key="2">
    <source>
        <dbReference type="ARBA" id="ARBA00022679"/>
    </source>
</evidence>
<dbReference type="PIRSF" id="PIRSF028756">
    <property type="entry name" value="PPK2_prd"/>
    <property type="match status" value="1"/>
</dbReference>
<comment type="similarity">
    <text evidence="1">Belongs to the polyphosphate kinase 2 (PPK2) family. Class I subfamily.</text>
</comment>
<dbReference type="KEGG" id="run:DR864_08830"/>
<keyword evidence="3 5" id="KW-0418">Kinase</keyword>
<dbReference type="NCBIfam" id="TIGR03709">
    <property type="entry name" value="PPK2_rel_1"/>
    <property type="match status" value="1"/>
</dbReference>
<name>A0A344TS49_9BACT</name>
<dbReference type="AlphaFoldDB" id="A0A344TS49"/>
<dbReference type="Proteomes" id="UP000251993">
    <property type="component" value="Chromosome"/>
</dbReference>
<dbReference type="Pfam" id="PF03976">
    <property type="entry name" value="PPK2"/>
    <property type="match status" value="1"/>
</dbReference>
<evidence type="ECO:0000256" key="1">
    <source>
        <dbReference type="ARBA" id="ARBA00009924"/>
    </source>
</evidence>
<dbReference type="EMBL" id="CP030850">
    <property type="protein sequence ID" value="AXE21470.1"/>
    <property type="molecule type" value="Genomic_DNA"/>
</dbReference>
<dbReference type="InterPro" id="IPR022300">
    <property type="entry name" value="PPK2-rel_1"/>
</dbReference>
<dbReference type="PANTHER" id="PTHR34383:SF3">
    <property type="entry name" value="POLYPHOSPHATE:AMP PHOSPHOTRANSFERASE"/>
    <property type="match status" value="1"/>
</dbReference>
<dbReference type="InterPro" id="IPR016898">
    <property type="entry name" value="Polyphosphate_phosphotransfera"/>
</dbReference>
<dbReference type="RefSeq" id="WP_114070213.1">
    <property type="nucleotide sequence ID" value="NZ_CP030850.1"/>
</dbReference>
<dbReference type="PANTHER" id="PTHR34383">
    <property type="entry name" value="POLYPHOSPHATE:AMP PHOSPHOTRANSFERASE-RELATED"/>
    <property type="match status" value="1"/>
</dbReference>
<sequence>MSQSLQTDDFRFDGTRTFHHKKADTKIEDLYDNKADYAAQLADFRTTIDELQSLMYAHNRYGLLVIFQAMDAAGKDSTIKHVLSGVNPVGVKIQSFKRPSDNELDHDFLWRHLLSLPERGNITIFNRSHYEEVLVVKVHPEILTKSQRLPKELTNDLDKVWKQRYQDIANFEKYLYHNGIRVIKFFLNISQQEQGKQLIERIEDPTKNWKFEEDDIKERAYWKDYMNAYEEAINATATEKAPWYVVPADDKKNMRLIVGKILIEELKNMNMSFPESTPERHAALQKLIATIHEQDGGAE</sequence>
<dbReference type="GO" id="GO:0006797">
    <property type="term" value="P:polyphosphate metabolic process"/>
    <property type="evidence" value="ECO:0007669"/>
    <property type="project" value="InterPro"/>
</dbReference>
<accession>A0A344TS49</accession>
<protein>
    <submittedName>
        <fullName evidence="5">Polyphosphate kinase 2 family protein</fullName>
    </submittedName>
</protein>
<gene>
    <name evidence="5" type="ORF">DR864_08830</name>
</gene>
<dbReference type="OrthoDB" id="9775224at2"/>
<proteinExistence type="inferred from homology"/>
<evidence type="ECO:0000313" key="5">
    <source>
        <dbReference type="EMBL" id="AXE21470.1"/>
    </source>
</evidence>
<keyword evidence="6" id="KW-1185">Reference proteome</keyword>
<dbReference type="InterPro" id="IPR022488">
    <property type="entry name" value="PPK2-related"/>
</dbReference>
<feature type="domain" description="Polyphosphate kinase-2-related" evidence="4">
    <location>
        <begin position="33"/>
        <end position="272"/>
    </location>
</feature>
<evidence type="ECO:0000313" key="6">
    <source>
        <dbReference type="Proteomes" id="UP000251993"/>
    </source>
</evidence>
<keyword evidence="2" id="KW-0808">Transferase</keyword>
<dbReference type="InterPro" id="IPR027417">
    <property type="entry name" value="P-loop_NTPase"/>
</dbReference>
<dbReference type="Gene3D" id="3.40.50.300">
    <property type="entry name" value="P-loop containing nucleotide triphosphate hydrolases"/>
    <property type="match status" value="1"/>
</dbReference>
<organism evidence="5 6">
    <name type="scientific">Runella rosea</name>
    <dbReference type="NCBI Taxonomy" id="2259595"/>
    <lineage>
        <taxon>Bacteria</taxon>
        <taxon>Pseudomonadati</taxon>
        <taxon>Bacteroidota</taxon>
        <taxon>Cytophagia</taxon>
        <taxon>Cytophagales</taxon>
        <taxon>Spirosomataceae</taxon>
        <taxon>Runella</taxon>
    </lineage>
</organism>
<dbReference type="SUPFAM" id="SSF52540">
    <property type="entry name" value="P-loop containing nucleoside triphosphate hydrolases"/>
    <property type="match status" value="1"/>
</dbReference>
<dbReference type="GO" id="GO:0008976">
    <property type="term" value="F:polyphosphate kinase activity"/>
    <property type="evidence" value="ECO:0007669"/>
    <property type="project" value="InterPro"/>
</dbReference>
<evidence type="ECO:0000259" key="4">
    <source>
        <dbReference type="Pfam" id="PF03976"/>
    </source>
</evidence>